<evidence type="ECO:0000313" key="2">
    <source>
        <dbReference type="Proteomes" id="UP000007473"/>
    </source>
</evidence>
<proteinExistence type="predicted"/>
<organism evidence="1 2">
    <name type="scientific">Mycoplasmopsis fermentans (strain M64)</name>
    <name type="common">Mycoplasma fermentans</name>
    <dbReference type="NCBI Taxonomy" id="943945"/>
    <lineage>
        <taxon>Bacteria</taxon>
        <taxon>Bacillati</taxon>
        <taxon>Mycoplasmatota</taxon>
        <taxon>Mycoplasmoidales</taxon>
        <taxon>Metamycoplasmataceae</taxon>
        <taxon>Mycoplasmopsis</taxon>
    </lineage>
</organism>
<dbReference type="RefSeq" id="WP_013527040.1">
    <property type="nucleotide sequence ID" value="NC_014921.1"/>
</dbReference>
<accession>A0AB32XCW1</accession>
<dbReference type="EMBL" id="CP002458">
    <property type="protein sequence ID" value="ADV34754.1"/>
    <property type="molecule type" value="Genomic_DNA"/>
</dbReference>
<dbReference type="AlphaFoldDB" id="A0AB32XCW1"/>
<evidence type="ECO:0000313" key="1">
    <source>
        <dbReference type="EMBL" id="ADV34754.1"/>
    </source>
</evidence>
<name>A0AB32XCW1_MYCFM</name>
<protein>
    <submittedName>
        <fullName evidence="1">AAA+ superfamily ATPase</fullName>
    </submittedName>
</protein>
<dbReference type="Proteomes" id="UP000007473">
    <property type="component" value="Chromosome"/>
</dbReference>
<dbReference type="KEGG" id="mfm:MfeM64YM_0757"/>
<gene>
    <name evidence="1" type="ordered locus">MfeM64YM_0757</name>
</gene>
<reference evidence="1 2" key="1">
    <citation type="journal article" date="2011" name="J. Bacteriol.">
        <title>Genome sequence of the repetitive-sequence-rich Mycoplasma fermentans strain M64.</title>
        <authorList>
            <person name="Shu H.W."/>
            <person name="Liu T.T."/>
            <person name="Chang H.Y."/>
            <person name="Liu Y.M."/>
            <person name="Wu K.M."/>
            <person name="Shu H.Y."/>
            <person name="Tsai S.F."/>
            <person name="Hsiao K.J."/>
            <person name="Hu W.S."/>
            <person name="Ng W.V."/>
        </authorList>
    </citation>
    <scope>NUCLEOTIDE SEQUENCE [LARGE SCALE GENOMIC DNA]</scope>
    <source>
        <strain evidence="1 2">M64</strain>
    </source>
</reference>
<sequence>MPRLVDQKIKDSLEVIGGIFLVGPKYCGKTWTGTNFTKSQINILKNNLDYVFDLNNTLQGKTPRLIDEWQIRPEIWNAVVNEISVRRIYFNWINTK</sequence>